<feature type="transmembrane region" description="Helical" evidence="8">
    <location>
        <begin position="66"/>
        <end position="86"/>
    </location>
</feature>
<dbReference type="Proteomes" id="UP000001626">
    <property type="component" value="Chromosome"/>
</dbReference>
<keyword evidence="5 8" id="KW-0249">Electron transport</keyword>
<dbReference type="EC" id="7.-.-.-" evidence="8"/>
<evidence type="ECO:0000256" key="4">
    <source>
        <dbReference type="ARBA" id="ARBA00022967"/>
    </source>
</evidence>
<comment type="subunit">
    <text evidence="8">The complex is composed of six subunits: RnfA, RnfB, RnfC, RnfD, RnfE and RnfG.</text>
</comment>
<keyword evidence="2 8" id="KW-0813">Transport</keyword>
<evidence type="ECO:0000256" key="2">
    <source>
        <dbReference type="ARBA" id="ARBA00022448"/>
    </source>
</evidence>
<dbReference type="InterPro" id="IPR010968">
    <property type="entry name" value="RnfE"/>
</dbReference>
<dbReference type="OrthoDB" id="9790976at2"/>
<keyword evidence="7 8" id="KW-0472">Membrane</keyword>
<dbReference type="RefSeq" id="WP_013297358.1">
    <property type="nucleotide sequence ID" value="NC_014410.1"/>
</dbReference>
<keyword evidence="8" id="KW-1003">Cell membrane</keyword>
<dbReference type="PIRSF" id="PIRSF006102">
    <property type="entry name" value="NQR_DE"/>
    <property type="match status" value="1"/>
</dbReference>
<feature type="transmembrane region" description="Helical" evidence="8">
    <location>
        <begin position="171"/>
        <end position="192"/>
    </location>
</feature>
<dbReference type="NCBIfam" id="NF009070">
    <property type="entry name" value="PRK12405.1"/>
    <property type="match status" value="1"/>
</dbReference>
<evidence type="ECO:0000313" key="10">
    <source>
        <dbReference type="Proteomes" id="UP000001626"/>
    </source>
</evidence>
<dbReference type="InterPro" id="IPR003667">
    <property type="entry name" value="NqrDE/RnfAE"/>
</dbReference>
<keyword evidence="6 8" id="KW-1133">Transmembrane helix</keyword>
<dbReference type="GeneID" id="93863714"/>
<feature type="transmembrane region" description="Helical" evidence="8">
    <location>
        <begin position="98"/>
        <end position="119"/>
    </location>
</feature>
<reference evidence="9 10" key="1">
    <citation type="submission" date="2010-08" db="EMBL/GenBank/DDBJ databases">
        <title>Complete sequence of Thermoanaerobacterium thermosaccharolyticum DSM 571.</title>
        <authorList>
            <consortium name="US DOE Joint Genome Institute"/>
            <person name="Lucas S."/>
            <person name="Copeland A."/>
            <person name="Lapidus A."/>
            <person name="Cheng J.-F."/>
            <person name="Bruce D."/>
            <person name="Goodwin L."/>
            <person name="Pitluck S."/>
            <person name="Teshima H."/>
            <person name="Detter J.C."/>
            <person name="Han C."/>
            <person name="Tapia R."/>
            <person name="Land M."/>
            <person name="Hauser L."/>
            <person name="Chang Y.-J."/>
            <person name="Jeffries C."/>
            <person name="Kyrpides N."/>
            <person name="Ivanova N."/>
            <person name="Mikhailova N."/>
            <person name="Hemme C.L."/>
            <person name="Woyke T."/>
        </authorList>
    </citation>
    <scope>NUCLEOTIDE SEQUENCE [LARGE SCALE GENOMIC DNA]</scope>
    <source>
        <strain evidence="10">ATCC 7956 / DSM 571 / NCIMB 9385 / NCA 3814 / NCTC 13789 / WDCM 00135 / 2032</strain>
    </source>
</reference>
<feature type="transmembrane region" description="Helical" evidence="8">
    <location>
        <begin position="131"/>
        <end position="151"/>
    </location>
</feature>
<comment type="subcellular location">
    <subcellularLocation>
        <location evidence="8">Cell membrane</location>
        <topology evidence="8">Multi-pass membrane protein</topology>
    </subcellularLocation>
    <subcellularLocation>
        <location evidence="1">Endomembrane system</location>
        <topology evidence="1">Multi-pass membrane protein</topology>
    </subcellularLocation>
</comment>
<feature type="transmembrane region" description="Helical" evidence="8">
    <location>
        <begin position="33"/>
        <end position="54"/>
    </location>
</feature>
<evidence type="ECO:0000256" key="8">
    <source>
        <dbReference type="HAMAP-Rule" id="MF_00478"/>
    </source>
</evidence>
<keyword evidence="10" id="KW-1185">Reference proteome</keyword>
<dbReference type="KEGG" id="ttm:Tthe_0843"/>
<evidence type="ECO:0000256" key="7">
    <source>
        <dbReference type="ARBA" id="ARBA00023136"/>
    </source>
</evidence>
<dbReference type="HOGENOM" id="CLU_046659_0_0_9"/>
<dbReference type="EMBL" id="CP002171">
    <property type="protein sequence ID" value="ADL68389.1"/>
    <property type="molecule type" value="Genomic_DNA"/>
</dbReference>
<dbReference type="GO" id="GO:0005886">
    <property type="term" value="C:plasma membrane"/>
    <property type="evidence" value="ECO:0007669"/>
    <property type="project" value="UniProtKB-SubCell"/>
</dbReference>
<dbReference type="PANTHER" id="PTHR30586">
    <property type="entry name" value="ELECTRON TRANSPORT COMPLEX PROTEIN RNFE"/>
    <property type="match status" value="1"/>
</dbReference>
<evidence type="ECO:0000256" key="3">
    <source>
        <dbReference type="ARBA" id="ARBA00022692"/>
    </source>
</evidence>
<dbReference type="HAMAP" id="MF_00478">
    <property type="entry name" value="RsxE_RnfE"/>
    <property type="match status" value="1"/>
</dbReference>
<evidence type="ECO:0000313" key="9">
    <source>
        <dbReference type="EMBL" id="ADL68389.1"/>
    </source>
</evidence>
<dbReference type="Pfam" id="PF02508">
    <property type="entry name" value="Rnf-Nqr"/>
    <property type="match status" value="1"/>
</dbReference>
<dbReference type="AlphaFoldDB" id="D9TM09"/>
<name>D9TM09_THETC</name>
<dbReference type="GO" id="GO:0012505">
    <property type="term" value="C:endomembrane system"/>
    <property type="evidence" value="ECO:0007669"/>
    <property type="project" value="UniProtKB-SubCell"/>
</dbReference>
<protein>
    <recommendedName>
        <fullName evidence="8">Ion-translocating oxidoreductase complex subunit E</fullName>
        <ecNumber evidence="8">7.-.-.-</ecNumber>
    </recommendedName>
    <alternativeName>
        <fullName evidence="8">Rnf electron transport complex subunit E</fullName>
    </alternativeName>
</protein>
<comment type="similarity">
    <text evidence="8">Belongs to the NqrDE/RnfAE family.</text>
</comment>
<dbReference type="eggNOG" id="COG4660">
    <property type="taxonomic scope" value="Bacteria"/>
</dbReference>
<evidence type="ECO:0000256" key="1">
    <source>
        <dbReference type="ARBA" id="ARBA00004127"/>
    </source>
</evidence>
<accession>D9TM09</accession>
<dbReference type="STRING" id="580327.Tthe_0843"/>
<organism evidence="9 10">
    <name type="scientific">Thermoanaerobacterium thermosaccharolyticum (strain ATCC 7956 / DSM 571 / NCIMB 9385 / NCA 3814 / NCTC 13789 / WDCM 00135 / 2032)</name>
    <name type="common">Clostridium thermosaccharolyticum</name>
    <dbReference type="NCBI Taxonomy" id="580327"/>
    <lineage>
        <taxon>Bacteria</taxon>
        <taxon>Bacillati</taxon>
        <taxon>Bacillota</taxon>
        <taxon>Clostridia</taxon>
        <taxon>Thermoanaerobacterales</taxon>
        <taxon>Thermoanaerobacteraceae</taxon>
        <taxon>Thermoanaerobacterium</taxon>
    </lineage>
</organism>
<proteinExistence type="inferred from homology"/>
<dbReference type="PANTHER" id="PTHR30586:SF0">
    <property type="entry name" value="ION-TRANSLOCATING OXIDOREDUCTASE COMPLEX SUBUNIT E"/>
    <property type="match status" value="1"/>
</dbReference>
<evidence type="ECO:0000256" key="6">
    <source>
        <dbReference type="ARBA" id="ARBA00022989"/>
    </source>
</evidence>
<gene>
    <name evidence="8" type="primary">rnfE</name>
    <name evidence="9" type="ordered locus">Tthe_0843</name>
</gene>
<evidence type="ECO:0000256" key="5">
    <source>
        <dbReference type="ARBA" id="ARBA00022982"/>
    </source>
</evidence>
<sequence>MSIFNTFKNGIWKENPTFIQVIGMCPTLAVTTAALNGIAMGIAATFVLFFSNILISSLRKFTPDKIRIPIFIVVIATFTTIIGMLIKAFSPALDKALGIYIPLIVVNCIIMARAEAFAYKNTVLQSAADGLGMGLGFTLALFILGSIREIIGNGSIFGISLFGPNYQPALIFIMPPGAFITLGLLLGFFRLMEGVQKKRREKAIKKKALLGGASHADRAYTYTD</sequence>
<dbReference type="NCBIfam" id="TIGR01948">
    <property type="entry name" value="rnfE"/>
    <property type="match status" value="1"/>
</dbReference>
<keyword evidence="3 8" id="KW-0812">Transmembrane</keyword>
<comment type="function">
    <text evidence="8">Part of a membrane-bound complex that couples electron transfer with translocation of ions across the membrane.</text>
</comment>
<dbReference type="GO" id="GO:0022900">
    <property type="term" value="P:electron transport chain"/>
    <property type="evidence" value="ECO:0007669"/>
    <property type="project" value="UniProtKB-UniRule"/>
</dbReference>
<keyword evidence="4 8" id="KW-1278">Translocase</keyword>